<gene>
    <name evidence="2" type="ordered locus">KVU_1976</name>
</gene>
<name>F9Y4T1_KETVW</name>
<keyword evidence="1" id="KW-1133">Transmembrane helix</keyword>
<dbReference type="RefSeq" id="WP_013385187.1">
    <property type="nucleotide sequence ID" value="NC_017384.1"/>
</dbReference>
<keyword evidence="1" id="KW-0812">Transmembrane</keyword>
<evidence type="ECO:0000313" key="2">
    <source>
        <dbReference type="EMBL" id="AEM41815.1"/>
    </source>
</evidence>
<dbReference type="HOGENOM" id="CLU_1624900_0_0_5"/>
<evidence type="ECO:0000313" key="3">
    <source>
        <dbReference type="Proteomes" id="UP000000692"/>
    </source>
</evidence>
<sequence>MTFHHTPIASHAGQRPPRDWAWRLTRSLAPIIIAMTLLFIAVGSLLATAAGSVQQLSVNGAVIEMPRIIQRGSAGEAVMIFDGPAADHEIVLGQALMDNIEITRVSPSTVSAADDAGMKLLFPASTESPYILAINLIATGWGRVHFPLWVDGVQHDITLFIIP</sequence>
<reference evidence="2 3" key="1">
    <citation type="journal article" date="2011" name="J. Bacteriol.">
        <title>Complete genome sequence of the industrial strain Ketogulonicigenium vulgare WSH-001.</title>
        <authorList>
            <person name="Liu L."/>
            <person name="Li Y."/>
            <person name="Zhang J."/>
            <person name="Zhou Z."/>
            <person name="Liu J."/>
            <person name="Li X."/>
            <person name="Zhou J."/>
            <person name="Du G."/>
            <person name="Wang L."/>
            <person name="Chen J."/>
        </authorList>
    </citation>
    <scope>NUCLEOTIDE SEQUENCE [LARGE SCALE GENOMIC DNA]</scope>
    <source>
        <strain evidence="2 3">WSH-001</strain>
    </source>
</reference>
<dbReference type="KEGG" id="kvl:KVU_1976"/>
<accession>F9Y4T1</accession>
<keyword evidence="1" id="KW-0472">Membrane</keyword>
<organism evidence="2 3">
    <name type="scientific">Ketogulonicigenium vulgare (strain WSH-001)</name>
    <dbReference type="NCBI Taxonomy" id="759362"/>
    <lineage>
        <taxon>Bacteria</taxon>
        <taxon>Pseudomonadati</taxon>
        <taxon>Pseudomonadota</taxon>
        <taxon>Alphaproteobacteria</taxon>
        <taxon>Rhodobacterales</taxon>
        <taxon>Roseobacteraceae</taxon>
        <taxon>Ketogulonicigenium</taxon>
    </lineage>
</organism>
<dbReference type="AlphaFoldDB" id="F9Y4T1"/>
<proteinExistence type="predicted"/>
<dbReference type="EMBL" id="CP002018">
    <property type="protein sequence ID" value="AEM41815.1"/>
    <property type="molecule type" value="Genomic_DNA"/>
</dbReference>
<protein>
    <submittedName>
        <fullName evidence="2">Uncharacterized protein</fullName>
    </submittedName>
</protein>
<keyword evidence="3" id="KW-1185">Reference proteome</keyword>
<dbReference type="Proteomes" id="UP000000692">
    <property type="component" value="Chromosome"/>
</dbReference>
<feature type="transmembrane region" description="Helical" evidence="1">
    <location>
        <begin position="27"/>
        <end position="47"/>
    </location>
</feature>
<evidence type="ECO:0000256" key="1">
    <source>
        <dbReference type="SAM" id="Phobius"/>
    </source>
</evidence>